<dbReference type="InterPro" id="IPR010099">
    <property type="entry name" value="SDR39U1"/>
</dbReference>
<comment type="caution">
    <text evidence="4">The sequence shown here is derived from an EMBL/GenBank/DDBJ whole genome shotgun (WGS) entry which is preliminary data.</text>
</comment>
<dbReference type="PANTHER" id="PTHR11092:SF0">
    <property type="entry name" value="EPIMERASE FAMILY PROTEIN SDR39U1"/>
    <property type="match status" value="1"/>
</dbReference>
<dbReference type="Pfam" id="PF08338">
    <property type="entry name" value="DUF1731"/>
    <property type="match status" value="1"/>
</dbReference>
<dbReference type="AlphaFoldDB" id="A0A7Y0AMM5"/>
<dbReference type="RefSeq" id="WP_169234672.1">
    <property type="nucleotide sequence ID" value="NZ_JABBGI010000011.1"/>
</dbReference>
<dbReference type="EMBL" id="JABBGI010000011">
    <property type="protein sequence ID" value="NML70131.1"/>
    <property type="molecule type" value="Genomic_DNA"/>
</dbReference>
<evidence type="ECO:0000259" key="2">
    <source>
        <dbReference type="Pfam" id="PF01370"/>
    </source>
</evidence>
<reference evidence="4 5" key="1">
    <citation type="submission" date="2020-04" db="EMBL/GenBank/DDBJ databases">
        <title>Chryseobacterium sp. RP-3-3 sp. nov., isolated from Jeju soil.</title>
        <authorList>
            <person name="Dahal R.H."/>
        </authorList>
    </citation>
    <scope>NUCLEOTIDE SEQUENCE [LARGE SCALE GENOMIC DNA]</scope>
    <source>
        <strain evidence="4 5">RP-3-3</strain>
    </source>
</reference>
<dbReference type="NCBIfam" id="TIGR01777">
    <property type="entry name" value="yfcH"/>
    <property type="match status" value="1"/>
</dbReference>
<evidence type="ECO:0000313" key="4">
    <source>
        <dbReference type="EMBL" id="NML70131.1"/>
    </source>
</evidence>
<keyword evidence="5" id="KW-1185">Reference proteome</keyword>
<dbReference type="Proteomes" id="UP000544054">
    <property type="component" value="Unassembled WGS sequence"/>
</dbReference>
<gene>
    <name evidence="4" type="ORF">HHL23_10015</name>
</gene>
<proteinExistence type="inferred from homology"/>
<dbReference type="SUPFAM" id="SSF51735">
    <property type="entry name" value="NAD(P)-binding Rossmann-fold domains"/>
    <property type="match status" value="1"/>
</dbReference>
<dbReference type="Gene3D" id="3.40.50.720">
    <property type="entry name" value="NAD(P)-binding Rossmann-like Domain"/>
    <property type="match status" value="1"/>
</dbReference>
<sequence>MKEIVLITGAGGMIARELSKKIEKEYTVRFLTRKKKHDHDFEWDIKNGIIDESALDNVSHIIHLAGANISEKRWTDERKKELISSRVDSAGLLLKTLRKKNIKLKSFISASGINYYGTVTTNTIYTEEDPPGNDFLSEVVVLWERAADDFKEQNLAERVVKIRTAVVLSKEDGALKKMLPTIQYGIGSALGSGKQYMPWIHIDDICSIYEAALKNTNIDGAYNAVSPQHTTNENLTKKIAEVLKKPLFMPNVPSFVLKLMFGELADALLEGSRASSQKILNSGFQFQFPDLKKALENLLIHNQTK</sequence>
<dbReference type="Pfam" id="PF01370">
    <property type="entry name" value="Epimerase"/>
    <property type="match status" value="1"/>
</dbReference>
<organism evidence="4 5">
    <name type="scientific">Chryseobacterium antibioticum</name>
    <dbReference type="NCBI Taxonomy" id="2728847"/>
    <lineage>
        <taxon>Bacteria</taxon>
        <taxon>Pseudomonadati</taxon>
        <taxon>Bacteroidota</taxon>
        <taxon>Flavobacteriia</taxon>
        <taxon>Flavobacteriales</taxon>
        <taxon>Weeksellaceae</taxon>
        <taxon>Chryseobacterium group</taxon>
        <taxon>Chryseobacterium</taxon>
    </lineage>
</organism>
<dbReference type="InterPro" id="IPR013549">
    <property type="entry name" value="DUF1731"/>
</dbReference>
<dbReference type="PANTHER" id="PTHR11092">
    <property type="entry name" value="SUGAR NUCLEOTIDE EPIMERASE RELATED"/>
    <property type="match status" value="1"/>
</dbReference>
<feature type="domain" description="DUF1731" evidence="3">
    <location>
        <begin position="252"/>
        <end position="298"/>
    </location>
</feature>
<comment type="similarity">
    <text evidence="1">Belongs to the NAD(P)-dependent epimerase/dehydratase family. SDR39U1 subfamily.</text>
</comment>
<accession>A0A7Y0AMM5</accession>
<name>A0A7Y0AMM5_9FLAO</name>
<protein>
    <submittedName>
        <fullName evidence="4">TIGR01777 family protein</fullName>
    </submittedName>
</protein>
<evidence type="ECO:0000313" key="5">
    <source>
        <dbReference type="Proteomes" id="UP000544054"/>
    </source>
</evidence>
<feature type="domain" description="NAD-dependent epimerase/dehydratase" evidence="2">
    <location>
        <begin position="5"/>
        <end position="223"/>
    </location>
</feature>
<evidence type="ECO:0000259" key="3">
    <source>
        <dbReference type="Pfam" id="PF08338"/>
    </source>
</evidence>
<evidence type="ECO:0000256" key="1">
    <source>
        <dbReference type="ARBA" id="ARBA00009353"/>
    </source>
</evidence>
<dbReference type="InterPro" id="IPR001509">
    <property type="entry name" value="Epimerase_deHydtase"/>
</dbReference>
<dbReference type="InterPro" id="IPR036291">
    <property type="entry name" value="NAD(P)-bd_dom_sf"/>
</dbReference>